<dbReference type="GO" id="GO:0051087">
    <property type="term" value="F:protein-folding chaperone binding"/>
    <property type="evidence" value="ECO:0007669"/>
    <property type="project" value="TreeGrafter"/>
</dbReference>
<dbReference type="EMBL" id="GIIL01000729">
    <property type="protein sequence ID" value="NOV44455.1"/>
    <property type="molecule type" value="Transcribed_RNA"/>
</dbReference>
<evidence type="ECO:0000256" key="1">
    <source>
        <dbReference type="ARBA" id="ARBA00004514"/>
    </source>
</evidence>
<protein>
    <submittedName>
        <fullName evidence="4">Putative ubiquitin-like protein 4a</fullName>
    </submittedName>
</protein>
<organism evidence="4">
    <name type="scientific">Xenopsylla cheopis</name>
    <name type="common">Oriental rat flea</name>
    <name type="synonym">Pulex cheopis</name>
    <dbReference type="NCBI Taxonomy" id="163159"/>
    <lineage>
        <taxon>Eukaryota</taxon>
        <taxon>Metazoa</taxon>
        <taxon>Ecdysozoa</taxon>
        <taxon>Arthropoda</taxon>
        <taxon>Hexapoda</taxon>
        <taxon>Insecta</taxon>
        <taxon>Pterygota</taxon>
        <taxon>Neoptera</taxon>
        <taxon>Endopterygota</taxon>
        <taxon>Siphonaptera</taxon>
        <taxon>Pulicidae</taxon>
        <taxon>Xenopsyllinae</taxon>
        <taxon>Xenopsylla</taxon>
    </lineage>
</organism>
<dbReference type="InterPro" id="IPR029071">
    <property type="entry name" value="Ubiquitin-like_domsf"/>
</dbReference>
<evidence type="ECO:0000259" key="3">
    <source>
        <dbReference type="PROSITE" id="PS50053"/>
    </source>
</evidence>
<sequence>MKILIKVLKGNDCWLEVNKDTTIKQIKTEAMSRLNISGPQQTLLLAGRPLIDENSVEFYDSIQEGTKLLLVIKKQEILNLNDELVKYLKKFYSDDTAQQLAKSFMIEFKRKTALLSLDDIERLASSDIL</sequence>
<proteinExistence type="predicted"/>
<dbReference type="SUPFAM" id="SSF54236">
    <property type="entry name" value="Ubiquitin-like"/>
    <property type="match status" value="1"/>
</dbReference>
<keyword evidence="2" id="KW-0963">Cytoplasm</keyword>
<dbReference type="GO" id="GO:0071816">
    <property type="term" value="P:tail-anchored membrane protein insertion into ER membrane"/>
    <property type="evidence" value="ECO:0007669"/>
    <property type="project" value="TreeGrafter"/>
</dbReference>
<evidence type="ECO:0000313" key="4">
    <source>
        <dbReference type="EMBL" id="NOV44455.1"/>
    </source>
</evidence>
<accession>A0A6M2DDY4</accession>
<dbReference type="GO" id="GO:0006620">
    <property type="term" value="P:post-translational protein targeting to endoplasmic reticulum membrane"/>
    <property type="evidence" value="ECO:0007669"/>
    <property type="project" value="InterPro"/>
</dbReference>
<dbReference type="InterPro" id="IPR047154">
    <property type="entry name" value="UBL4A-like"/>
</dbReference>
<dbReference type="Pfam" id="PF00240">
    <property type="entry name" value="ubiquitin"/>
    <property type="match status" value="1"/>
</dbReference>
<evidence type="ECO:0000256" key="2">
    <source>
        <dbReference type="ARBA" id="ARBA00022490"/>
    </source>
</evidence>
<comment type="subcellular location">
    <subcellularLocation>
        <location evidence="1">Cytoplasm</location>
        <location evidence="1">Cytosol</location>
    </subcellularLocation>
</comment>
<dbReference type="PANTHER" id="PTHR46555:SF1">
    <property type="entry name" value="UBIQUITIN-LIKE PROTEIN 4A"/>
    <property type="match status" value="1"/>
</dbReference>
<dbReference type="GO" id="GO:0071818">
    <property type="term" value="C:BAT3 complex"/>
    <property type="evidence" value="ECO:0007669"/>
    <property type="project" value="TreeGrafter"/>
</dbReference>
<dbReference type="SMART" id="SM00213">
    <property type="entry name" value="UBQ"/>
    <property type="match status" value="1"/>
</dbReference>
<dbReference type="Gene3D" id="3.10.20.90">
    <property type="entry name" value="Phosphatidylinositol 3-kinase Catalytic Subunit, Chain A, domain 1"/>
    <property type="match status" value="1"/>
</dbReference>
<dbReference type="InterPro" id="IPR000626">
    <property type="entry name" value="Ubiquitin-like_dom"/>
</dbReference>
<feature type="domain" description="Ubiquitin-like" evidence="3">
    <location>
        <begin position="1"/>
        <end position="74"/>
    </location>
</feature>
<name>A0A6M2DDY4_XENCH</name>
<dbReference type="PANTHER" id="PTHR46555">
    <property type="entry name" value="UBIQUITIN-LIKE PROTEIN 4A"/>
    <property type="match status" value="1"/>
</dbReference>
<dbReference type="AlphaFoldDB" id="A0A6M2DDY4"/>
<dbReference type="PROSITE" id="PS50053">
    <property type="entry name" value="UBIQUITIN_2"/>
    <property type="match status" value="1"/>
</dbReference>
<reference evidence="4" key="1">
    <citation type="submission" date="2020-03" db="EMBL/GenBank/DDBJ databases">
        <title>Transcriptomic Profiling of the Digestive Tract of the Rat Flea, Xenopsylla cheopis, Following Blood Feeding and Infection with Yersinia pestis.</title>
        <authorList>
            <person name="Bland D.M."/>
            <person name="Martens C.A."/>
            <person name="Virtaneva K."/>
            <person name="Kanakabandi K."/>
            <person name="Long D."/>
            <person name="Rosenke R."/>
            <person name="Saturday G.A."/>
            <person name="Hoyt F.H."/>
            <person name="Bruno D.P."/>
            <person name="Ribeiro J.M.C."/>
            <person name="Hinnebusch J."/>
        </authorList>
    </citation>
    <scope>NUCLEOTIDE SEQUENCE</scope>
</reference>